<dbReference type="EMBL" id="SDIL01000014">
    <property type="protein sequence ID" value="RXK40790.1"/>
    <property type="molecule type" value="Genomic_DNA"/>
</dbReference>
<dbReference type="AlphaFoldDB" id="A0A4Q1BS71"/>
<feature type="region of interest" description="Disordered" evidence="1">
    <location>
        <begin position="130"/>
        <end position="299"/>
    </location>
</feature>
<evidence type="ECO:0000313" key="3">
    <source>
        <dbReference type="Proteomes" id="UP000289152"/>
    </source>
</evidence>
<evidence type="ECO:0000256" key="1">
    <source>
        <dbReference type="SAM" id="MobiDB-lite"/>
    </source>
</evidence>
<dbReference type="Proteomes" id="UP000289152">
    <property type="component" value="Unassembled WGS sequence"/>
</dbReference>
<reference evidence="2 3" key="1">
    <citation type="submission" date="2016-06" db="EMBL/GenBank/DDBJ databases">
        <title>Evolution of pathogenesis and genome organization in the Tremellales.</title>
        <authorList>
            <person name="Cuomo C."/>
            <person name="Litvintseva A."/>
            <person name="Heitman J."/>
            <person name="Chen Y."/>
            <person name="Sun S."/>
            <person name="Springer D."/>
            <person name="Dromer F."/>
            <person name="Young S."/>
            <person name="Zeng Q."/>
            <person name="Chapman S."/>
            <person name="Gujja S."/>
            <person name="Saif S."/>
            <person name="Birren B."/>
        </authorList>
    </citation>
    <scope>NUCLEOTIDE SEQUENCE [LARGE SCALE GENOMIC DNA]</scope>
    <source>
        <strain evidence="2 3">ATCC 28783</strain>
    </source>
</reference>
<comment type="caution">
    <text evidence="2">The sequence shown here is derived from an EMBL/GenBank/DDBJ whole genome shotgun (WGS) entry which is preliminary data.</text>
</comment>
<feature type="compositionally biased region" description="Polar residues" evidence="1">
    <location>
        <begin position="290"/>
        <end position="299"/>
    </location>
</feature>
<gene>
    <name evidence="2" type="ORF">M231_01849</name>
</gene>
<feature type="region of interest" description="Disordered" evidence="1">
    <location>
        <begin position="24"/>
        <end position="52"/>
    </location>
</feature>
<feature type="compositionally biased region" description="Polar residues" evidence="1">
    <location>
        <begin position="268"/>
        <end position="277"/>
    </location>
</feature>
<proteinExistence type="predicted"/>
<feature type="compositionally biased region" description="Pro residues" evidence="1">
    <location>
        <begin position="40"/>
        <end position="52"/>
    </location>
</feature>
<keyword evidence="3" id="KW-1185">Reference proteome</keyword>
<accession>A0A4Q1BS71</accession>
<feature type="compositionally biased region" description="Polar residues" evidence="1">
    <location>
        <begin position="150"/>
        <end position="167"/>
    </location>
</feature>
<feature type="compositionally biased region" description="Polar residues" evidence="1">
    <location>
        <begin position="211"/>
        <end position="243"/>
    </location>
</feature>
<protein>
    <submittedName>
        <fullName evidence="2">Uncharacterized protein</fullName>
    </submittedName>
</protein>
<dbReference type="InParanoid" id="A0A4Q1BS71"/>
<evidence type="ECO:0000313" key="2">
    <source>
        <dbReference type="EMBL" id="RXK40790.1"/>
    </source>
</evidence>
<organism evidence="2 3">
    <name type="scientific">Tremella mesenterica</name>
    <name type="common">Jelly fungus</name>
    <dbReference type="NCBI Taxonomy" id="5217"/>
    <lineage>
        <taxon>Eukaryota</taxon>
        <taxon>Fungi</taxon>
        <taxon>Dikarya</taxon>
        <taxon>Basidiomycota</taxon>
        <taxon>Agaricomycotina</taxon>
        <taxon>Tremellomycetes</taxon>
        <taxon>Tremellales</taxon>
        <taxon>Tremellaceae</taxon>
        <taxon>Tremella</taxon>
    </lineage>
</organism>
<name>A0A4Q1BS71_TREME</name>
<sequence>MESTSQGNKLLAMLNQATSVLTPTSTISSGSAHFLKTPHPVSPREPSPVPPPPSLQAVSLSDLFGMAAANANQEIQVPIGGGGLKLSSMFPAVQNQNNEKEISPVKNGVASPPTSHQQNLMNMLHTPITQQSPIQNNPSNKSTPPPPIFNVQSPAQVISPKQSTPPNVSKLPEVQTKKSPFTFVSPFDVFEPPKKNINLTPSKPEPVAKPQAQTQDGEIRQRTISGLPSSKKSVPPGQVNSAAGSPRNKAELQAPPPPPRPKEEDRIVSTSITTSSGPKPAPELPYAASKLTNGQSGQG</sequence>
<dbReference type="VEuPathDB" id="FungiDB:TREMEDRAFT_58335"/>